<sequence>MGGPSIKRRSTAAVLTLILGVMGLVFSILLGIPGAVIALGGLAAAFRARSDIRKGENGKGMMTAGFILNTLALLVTVVLVIITFG</sequence>
<dbReference type="AlphaFoldDB" id="A0A2P6MIU3"/>
<comment type="caution">
    <text evidence="2">The sequence shown here is derived from an EMBL/GenBank/DDBJ whole genome shotgun (WGS) entry which is preliminary data.</text>
</comment>
<evidence type="ECO:0000313" key="2">
    <source>
        <dbReference type="EMBL" id="PRO66163.1"/>
    </source>
</evidence>
<evidence type="ECO:0000256" key="1">
    <source>
        <dbReference type="SAM" id="Phobius"/>
    </source>
</evidence>
<keyword evidence="1" id="KW-0812">Transmembrane</keyword>
<dbReference type="RefSeq" id="WP_105958353.1">
    <property type="nucleotide sequence ID" value="NZ_PVNS01000004.1"/>
</dbReference>
<feature type="transmembrane region" description="Helical" evidence="1">
    <location>
        <begin position="12"/>
        <end position="45"/>
    </location>
</feature>
<evidence type="ECO:0000313" key="3">
    <source>
        <dbReference type="Proteomes" id="UP000243650"/>
    </source>
</evidence>
<name>A0A2P6MIU3_ALKUR</name>
<evidence type="ECO:0008006" key="4">
    <source>
        <dbReference type="Google" id="ProtNLM"/>
    </source>
</evidence>
<proteinExistence type="predicted"/>
<keyword evidence="3" id="KW-1185">Reference proteome</keyword>
<dbReference type="Proteomes" id="UP000243650">
    <property type="component" value="Unassembled WGS sequence"/>
</dbReference>
<accession>A0A2P6MIU3</accession>
<reference evidence="2 3" key="1">
    <citation type="submission" date="2018-03" db="EMBL/GenBank/DDBJ databases">
        <title>Bacillus urumqiensis sp. nov., a moderately haloalkaliphilic bacterium isolated from a salt lake.</title>
        <authorList>
            <person name="Zhao B."/>
            <person name="Liao Z."/>
        </authorList>
    </citation>
    <scope>NUCLEOTIDE SEQUENCE [LARGE SCALE GENOMIC DNA]</scope>
    <source>
        <strain evidence="2 3">BZ-SZ-XJ18</strain>
    </source>
</reference>
<protein>
    <recommendedName>
        <fullName evidence="4">DUF4190 domain-containing protein</fullName>
    </recommendedName>
</protein>
<gene>
    <name evidence="2" type="ORF">C6I21_05005</name>
</gene>
<organism evidence="2 3">
    <name type="scientific">Alkalicoccus urumqiensis</name>
    <name type="common">Bacillus urumqiensis</name>
    <dbReference type="NCBI Taxonomy" id="1548213"/>
    <lineage>
        <taxon>Bacteria</taxon>
        <taxon>Bacillati</taxon>
        <taxon>Bacillota</taxon>
        <taxon>Bacilli</taxon>
        <taxon>Bacillales</taxon>
        <taxon>Bacillaceae</taxon>
        <taxon>Alkalicoccus</taxon>
    </lineage>
</organism>
<feature type="transmembrane region" description="Helical" evidence="1">
    <location>
        <begin position="66"/>
        <end position="84"/>
    </location>
</feature>
<dbReference type="EMBL" id="PVNS01000004">
    <property type="protein sequence ID" value="PRO66163.1"/>
    <property type="molecule type" value="Genomic_DNA"/>
</dbReference>
<keyword evidence="1" id="KW-1133">Transmembrane helix</keyword>
<keyword evidence="1" id="KW-0472">Membrane</keyword>